<keyword evidence="2" id="KW-1185">Reference proteome</keyword>
<name>A0A2B7ZNG9_9EURO</name>
<accession>A0A2B7ZNG9</accession>
<dbReference type="AlphaFoldDB" id="A0A2B7ZNG9"/>
<organism evidence="1 2">
    <name type="scientific">[Emmonsia] crescens</name>
    <dbReference type="NCBI Taxonomy" id="73230"/>
    <lineage>
        <taxon>Eukaryota</taxon>
        <taxon>Fungi</taxon>
        <taxon>Dikarya</taxon>
        <taxon>Ascomycota</taxon>
        <taxon>Pezizomycotina</taxon>
        <taxon>Eurotiomycetes</taxon>
        <taxon>Eurotiomycetidae</taxon>
        <taxon>Onygenales</taxon>
        <taxon>Ajellomycetaceae</taxon>
        <taxon>Emergomyces</taxon>
    </lineage>
</organism>
<evidence type="ECO:0000313" key="1">
    <source>
        <dbReference type="EMBL" id="PGH34552.1"/>
    </source>
</evidence>
<reference evidence="1 2" key="1">
    <citation type="submission" date="2017-10" db="EMBL/GenBank/DDBJ databases">
        <title>Comparative genomics in systemic dimorphic fungi from Ajellomycetaceae.</title>
        <authorList>
            <person name="Munoz J.F."/>
            <person name="Mcewen J.G."/>
            <person name="Clay O.K."/>
            <person name="Cuomo C.A."/>
        </authorList>
    </citation>
    <scope>NUCLEOTIDE SEQUENCE [LARGE SCALE GENOMIC DNA]</scope>
    <source>
        <strain evidence="1 2">UAMH4076</strain>
    </source>
</reference>
<dbReference type="Proteomes" id="UP000226031">
    <property type="component" value="Unassembled WGS sequence"/>
</dbReference>
<protein>
    <submittedName>
        <fullName evidence="1">Uncharacterized protein</fullName>
    </submittedName>
</protein>
<gene>
    <name evidence="1" type="ORF">GX50_02635</name>
</gene>
<evidence type="ECO:0000313" key="2">
    <source>
        <dbReference type="Proteomes" id="UP000226031"/>
    </source>
</evidence>
<sequence length="63" mass="6765">MARGGIPKCELKAAAVHAAPGFMDKTATTRKVLRPIEQAAKQDISLPFISGFPVRFEPKASIV</sequence>
<comment type="caution">
    <text evidence="1">The sequence shown here is derived from an EMBL/GenBank/DDBJ whole genome shotgun (WGS) entry which is preliminary data.</text>
</comment>
<dbReference type="EMBL" id="PDND01000038">
    <property type="protein sequence ID" value="PGH34552.1"/>
    <property type="molecule type" value="Genomic_DNA"/>
</dbReference>
<proteinExistence type="predicted"/>